<dbReference type="AlphaFoldDB" id="A0A401H9B5"/>
<dbReference type="Proteomes" id="UP000291213">
    <property type="component" value="Unassembled WGS sequence"/>
</dbReference>
<proteinExistence type="predicted"/>
<protein>
    <submittedName>
        <fullName evidence="2">Uncharacterized protein</fullName>
    </submittedName>
</protein>
<feature type="transmembrane region" description="Helical" evidence="1">
    <location>
        <begin position="12"/>
        <end position="30"/>
    </location>
</feature>
<dbReference type="OrthoDB" id="379194at2157"/>
<organism evidence="2 3">
    <name type="scientific">Aeropyrum pernix</name>
    <dbReference type="NCBI Taxonomy" id="56636"/>
    <lineage>
        <taxon>Archaea</taxon>
        <taxon>Thermoproteota</taxon>
        <taxon>Thermoprotei</taxon>
        <taxon>Desulfurococcales</taxon>
        <taxon>Desulfurococcaceae</taxon>
        <taxon>Aeropyrum</taxon>
    </lineage>
</organism>
<keyword evidence="1" id="KW-1133">Transmembrane helix</keyword>
<evidence type="ECO:0000256" key="1">
    <source>
        <dbReference type="SAM" id="Phobius"/>
    </source>
</evidence>
<comment type="caution">
    <text evidence="2">The sequence shown here is derived from an EMBL/GenBank/DDBJ whole genome shotgun (WGS) entry which is preliminary data.</text>
</comment>
<gene>
    <name evidence="2" type="ORF">apy_07080</name>
</gene>
<dbReference type="RefSeq" id="WP_131159997.1">
    <property type="nucleotide sequence ID" value="NZ_BDMD01000037.1"/>
</dbReference>
<sequence>MSSIVTLQTGLIYLVASSFAAGVIAGYLVYMRLLRWFSSKVEEIEQDFLLSALPRRHDSPGGKKLYARAGSLAMAPESPLEAFPGGEDLGIAGGFEDVERLEEALFKVWALVKTIVEGAIGRRFEAVIIVADNDEYGGVPLAIYPETSVAYVDDDIPGDEVSVVIEGSTVSVVLPLSVYKVLVDVVEDGETATVKSIRQAKTLYSIAKKIASSSSGDERIAAYIAYKTLVNLSKKGVVRFEGSTLDSIPFENDELRLKIKEQVRLESDSTGIRM</sequence>
<accession>A0A401H9B5</accession>
<reference evidence="2 3" key="1">
    <citation type="submission" date="2017-02" db="EMBL/GenBank/DDBJ databases">
        <title>isolation and characterization of a novel temperate virus Aeropyrum globular virus 1 infecting hyperthermophilic archaeon Aeropyrum.</title>
        <authorList>
            <person name="Yumiya M."/>
            <person name="Yoshida T."/>
            <person name="Sako Y."/>
        </authorList>
    </citation>
    <scope>NUCLEOTIDE SEQUENCE [LARGE SCALE GENOMIC DNA]</scope>
    <source>
        <strain evidence="2 3">YK1-12-2013</strain>
    </source>
</reference>
<dbReference type="EMBL" id="BDMD01000037">
    <property type="protein sequence ID" value="GBF08983.1"/>
    <property type="molecule type" value="Genomic_DNA"/>
</dbReference>
<evidence type="ECO:0000313" key="2">
    <source>
        <dbReference type="EMBL" id="GBF08983.1"/>
    </source>
</evidence>
<evidence type="ECO:0000313" key="3">
    <source>
        <dbReference type="Proteomes" id="UP000291213"/>
    </source>
</evidence>
<keyword evidence="1" id="KW-0812">Transmembrane</keyword>
<name>A0A401H9B5_AERPX</name>
<keyword evidence="1" id="KW-0472">Membrane</keyword>